<comment type="caution">
    <text evidence="2">The sequence shown here is derived from an EMBL/GenBank/DDBJ whole genome shotgun (WGS) entry which is preliminary data.</text>
</comment>
<feature type="compositionally biased region" description="Basic and acidic residues" evidence="1">
    <location>
        <begin position="61"/>
        <end position="70"/>
    </location>
</feature>
<evidence type="ECO:0000256" key="1">
    <source>
        <dbReference type="SAM" id="MobiDB-lite"/>
    </source>
</evidence>
<dbReference type="RefSeq" id="WP_259867631.1">
    <property type="nucleotide sequence ID" value="NZ_JAMQJZ010000008.1"/>
</dbReference>
<organism evidence="2 3">
    <name type="scientific">Aquibacillus koreensis</name>
    <dbReference type="NCBI Taxonomy" id="279446"/>
    <lineage>
        <taxon>Bacteria</taxon>
        <taxon>Bacillati</taxon>
        <taxon>Bacillota</taxon>
        <taxon>Bacilli</taxon>
        <taxon>Bacillales</taxon>
        <taxon>Bacillaceae</taxon>
        <taxon>Aquibacillus</taxon>
    </lineage>
</organism>
<dbReference type="AlphaFoldDB" id="A0A9X4AK53"/>
<protein>
    <submittedName>
        <fullName evidence="2">Uncharacterized protein</fullName>
    </submittedName>
</protein>
<evidence type="ECO:0000313" key="3">
    <source>
        <dbReference type="Proteomes" id="UP001145072"/>
    </source>
</evidence>
<proteinExistence type="predicted"/>
<feature type="region of interest" description="Disordered" evidence="1">
    <location>
        <begin position="24"/>
        <end position="85"/>
    </location>
</feature>
<evidence type="ECO:0000313" key="2">
    <source>
        <dbReference type="EMBL" id="MDC3421043.1"/>
    </source>
</evidence>
<gene>
    <name evidence="2" type="ORF">NC661_11755</name>
</gene>
<dbReference type="PROSITE" id="PS51257">
    <property type="entry name" value="PROKAR_LIPOPROTEIN"/>
    <property type="match status" value="1"/>
</dbReference>
<dbReference type="Proteomes" id="UP001145072">
    <property type="component" value="Unassembled WGS sequence"/>
</dbReference>
<accession>A0A9X4AK53</accession>
<reference evidence="2" key="1">
    <citation type="submission" date="2022-06" db="EMBL/GenBank/DDBJ databases">
        <title>Aquibacillus sp. a new bacterium isolated from soil saline samples.</title>
        <authorList>
            <person name="Galisteo C."/>
            <person name="De La Haba R."/>
            <person name="Sanchez-Porro C."/>
            <person name="Ventosa A."/>
        </authorList>
    </citation>
    <scope>NUCLEOTIDE SEQUENCE</scope>
    <source>
        <strain evidence="2">JCM 12387</strain>
    </source>
</reference>
<name>A0A9X4AK53_9BACI</name>
<keyword evidence="3" id="KW-1185">Reference proteome</keyword>
<feature type="compositionally biased region" description="Acidic residues" evidence="1">
    <location>
        <begin position="39"/>
        <end position="60"/>
    </location>
</feature>
<dbReference type="EMBL" id="JAMQJZ010000008">
    <property type="protein sequence ID" value="MDC3421043.1"/>
    <property type="molecule type" value="Genomic_DNA"/>
</dbReference>
<sequence>MKKSLLSMFLFILILMLAGCIEEGEESSSLADELSGEGQTEEPANEEPVEEEPEEEPEEDATPKKDKSEVLEQLPTEFPLPESHNMLDATETELNGSKAIKISFSFSSDAEEYLEASKQFAEDNGYEVVPDEGGKMRYSAEGDGGGYTVSIDQMGINIAAVTLTVAE</sequence>